<dbReference type="EMBL" id="JADJOT010000011">
    <property type="protein sequence ID" value="MBK7955916.1"/>
    <property type="molecule type" value="Genomic_DNA"/>
</dbReference>
<dbReference type="Pfam" id="PF13432">
    <property type="entry name" value="TPR_16"/>
    <property type="match status" value="1"/>
</dbReference>
<dbReference type="AlphaFoldDB" id="A0A935W4Z5"/>
<feature type="repeat" description="TPR" evidence="1">
    <location>
        <begin position="20"/>
        <end position="53"/>
    </location>
</feature>
<name>A0A935W4Z5_9PROT</name>
<organism evidence="2 3">
    <name type="scientific">Candidatus Accumulibacter affinis</name>
    <dbReference type="NCBI Taxonomy" id="2954384"/>
    <lineage>
        <taxon>Bacteria</taxon>
        <taxon>Pseudomonadati</taxon>
        <taxon>Pseudomonadota</taxon>
        <taxon>Betaproteobacteria</taxon>
        <taxon>Candidatus Accumulibacter</taxon>
    </lineage>
</organism>
<dbReference type="Proteomes" id="UP000706151">
    <property type="component" value="Unassembled WGS sequence"/>
</dbReference>
<proteinExistence type="predicted"/>
<dbReference type="SUPFAM" id="SSF48452">
    <property type="entry name" value="TPR-like"/>
    <property type="match status" value="1"/>
</dbReference>
<reference evidence="2 3" key="1">
    <citation type="submission" date="2020-10" db="EMBL/GenBank/DDBJ databases">
        <title>Connecting structure to function with the recovery of over 1000 high-quality activated sludge metagenome-assembled genomes encoding full-length rRNA genes using long-read sequencing.</title>
        <authorList>
            <person name="Singleton C.M."/>
            <person name="Petriglieri F."/>
            <person name="Kristensen J.M."/>
            <person name="Kirkegaard R.H."/>
            <person name="Michaelsen T.Y."/>
            <person name="Andersen M.H."/>
            <person name="Karst S.M."/>
            <person name="Dueholm M.S."/>
            <person name="Nielsen P.H."/>
            <person name="Albertsen M."/>
        </authorList>
    </citation>
    <scope>NUCLEOTIDE SEQUENCE [LARGE SCALE GENOMIC DNA]</scope>
    <source>
        <strain evidence="2">Fred_18-Q3-R57-64_BAT3C.720</strain>
    </source>
</reference>
<accession>A0A935W4Z5</accession>
<evidence type="ECO:0008006" key="4">
    <source>
        <dbReference type="Google" id="ProtNLM"/>
    </source>
</evidence>
<comment type="caution">
    <text evidence="2">The sequence shown here is derived from an EMBL/GenBank/DDBJ whole genome shotgun (WGS) entry which is preliminary data.</text>
</comment>
<evidence type="ECO:0000313" key="2">
    <source>
        <dbReference type="EMBL" id="MBK7955916.1"/>
    </source>
</evidence>
<evidence type="ECO:0000313" key="3">
    <source>
        <dbReference type="Proteomes" id="UP000706151"/>
    </source>
</evidence>
<dbReference type="InterPro" id="IPR019734">
    <property type="entry name" value="TPR_rpt"/>
</dbReference>
<sequence length="112" mass="12339">MTTTLIANLEKLLGGPRDGALLRYSLGNEYLKAGSFEQAAIHLREAVERDGRYSAAWKLLGKALNESGRSAEALAAYEQGIVVAEARGDLQAVREMRVFARRLRRQLPAVEP</sequence>
<dbReference type="InterPro" id="IPR011990">
    <property type="entry name" value="TPR-like_helical_dom_sf"/>
</dbReference>
<dbReference type="Gene3D" id="1.25.40.10">
    <property type="entry name" value="Tetratricopeptide repeat domain"/>
    <property type="match status" value="1"/>
</dbReference>
<dbReference type="PROSITE" id="PS50005">
    <property type="entry name" value="TPR"/>
    <property type="match status" value="1"/>
</dbReference>
<dbReference type="SMART" id="SM00028">
    <property type="entry name" value="TPR"/>
    <property type="match status" value="2"/>
</dbReference>
<evidence type="ECO:0000256" key="1">
    <source>
        <dbReference type="PROSITE-ProRule" id="PRU00339"/>
    </source>
</evidence>
<keyword evidence="1" id="KW-0802">TPR repeat</keyword>
<gene>
    <name evidence="2" type="ORF">IPK02_19335</name>
</gene>
<protein>
    <recommendedName>
        <fullName evidence="4">Tetratricopeptide repeat protein</fullName>
    </recommendedName>
</protein>